<feature type="domain" description="Arf-GAP" evidence="7">
    <location>
        <begin position="45"/>
        <end position="168"/>
    </location>
</feature>
<feature type="compositionally biased region" description="Polar residues" evidence="6">
    <location>
        <begin position="216"/>
        <end position="226"/>
    </location>
</feature>
<dbReference type="Gene3D" id="1.10.220.150">
    <property type="entry name" value="Arf GTPase activating protein"/>
    <property type="match status" value="1"/>
</dbReference>
<evidence type="ECO:0000259" key="7">
    <source>
        <dbReference type="PROSITE" id="PS50115"/>
    </source>
</evidence>
<dbReference type="PANTHER" id="PTHR45705:SF7">
    <property type="entry name" value="ACTIVATING PROTEIN FOR ARF, PUTATIVE (AFU_ORTHOLOGUE AFUA_4G09120)-RELATED"/>
    <property type="match status" value="1"/>
</dbReference>
<keyword evidence="4" id="KW-0862">Zinc</keyword>
<dbReference type="PANTHER" id="PTHR45705">
    <property type="entry name" value="FI20236P1"/>
    <property type="match status" value="1"/>
</dbReference>
<feature type="region of interest" description="Disordered" evidence="6">
    <location>
        <begin position="18"/>
        <end position="40"/>
    </location>
</feature>
<keyword evidence="3 5" id="KW-0863">Zinc-finger</keyword>
<protein>
    <recommendedName>
        <fullName evidence="7">Arf-GAP domain-containing protein</fullName>
    </recommendedName>
</protein>
<dbReference type="InterPro" id="IPR051718">
    <property type="entry name" value="ARF_GTPase-activating"/>
</dbReference>
<sequence length="554" mass="60028">MMSNKNDRVTWSGLVTKAPSSSLSASSNQTGSMSGQNKLTADRNQRAVLELATKPGNDLCADCKARHPRWASHNLGIFVCVNCASIHRKIGTHVTKVKSLTMDSWTKDQVDSMRAMGNSKSNSIYNPNEIRNPPPPNLEDTERDSELEQYIRSKYEYRRFIDKSALVASKLGPSRSASTVTPRSVSSPATNLPRTLSPAAAAVSATSASALPPHMKQSTASFSPAQPSEKGSFDGTRPTPQRSVSQPVVQQTQQPQVQSGALQGGVWDDLVALQAVPASSSSLPLQYQQQQAAPPNFSQGLTAYGANGLNSYSNGMTAGMNTTTFQQQSFADSNPYSQPQSAFAATAVSTPFTSTTTFSTQPLSYGQQYFQPSGTFSASSQGQVFHPQPQSTLQVQIPRNRSFLTSSQTFMSAPASQSQFMTPSPVQPFHPPSPNQQLLSHSPQPQLQMQQQQPQRQFTSSVSPMMTGMPHGQQQMQTLSNGQQQMSTMSTPSYGHNYFQTSNQVPQQQTPGQFFQALPQQMSSPAQYNSAYAGQMYNASSYQAPLGAQQWGGM</sequence>
<dbReference type="EMBL" id="KN838785">
    <property type="protein sequence ID" value="KIJ94611.1"/>
    <property type="molecule type" value="Genomic_DNA"/>
</dbReference>
<feature type="region of interest" description="Disordered" evidence="6">
    <location>
        <begin position="415"/>
        <end position="462"/>
    </location>
</feature>
<dbReference type="InterPro" id="IPR038508">
    <property type="entry name" value="ArfGAP_dom_sf"/>
</dbReference>
<keyword evidence="9" id="KW-1185">Reference proteome</keyword>
<dbReference type="GO" id="GO:0005096">
    <property type="term" value="F:GTPase activator activity"/>
    <property type="evidence" value="ECO:0007669"/>
    <property type="project" value="UniProtKB-KW"/>
</dbReference>
<dbReference type="GO" id="GO:0008270">
    <property type="term" value="F:zinc ion binding"/>
    <property type="evidence" value="ECO:0007669"/>
    <property type="project" value="UniProtKB-KW"/>
</dbReference>
<evidence type="ECO:0000256" key="1">
    <source>
        <dbReference type="ARBA" id="ARBA00022468"/>
    </source>
</evidence>
<evidence type="ECO:0000313" key="9">
    <source>
        <dbReference type="Proteomes" id="UP000054477"/>
    </source>
</evidence>
<dbReference type="STRING" id="1095629.A0A0C9XA98"/>
<evidence type="ECO:0000256" key="2">
    <source>
        <dbReference type="ARBA" id="ARBA00022723"/>
    </source>
</evidence>
<feature type="compositionally biased region" description="Low complexity" evidence="6">
    <location>
        <begin position="238"/>
        <end position="259"/>
    </location>
</feature>
<dbReference type="SUPFAM" id="SSF57863">
    <property type="entry name" value="ArfGap/RecO-like zinc finger"/>
    <property type="match status" value="1"/>
</dbReference>
<dbReference type="InterPro" id="IPR001164">
    <property type="entry name" value="ArfGAP_dom"/>
</dbReference>
<accession>A0A0C9XA98</accession>
<evidence type="ECO:0000256" key="5">
    <source>
        <dbReference type="PROSITE-ProRule" id="PRU00288"/>
    </source>
</evidence>
<feature type="region of interest" description="Disordered" evidence="6">
    <location>
        <begin position="171"/>
        <end position="193"/>
    </location>
</feature>
<evidence type="ECO:0000256" key="3">
    <source>
        <dbReference type="ARBA" id="ARBA00022771"/>
    </source>
</evidence>
<dbReference type="PROSITE" id="PS50115">
    <property type="entry name" value="ARFGAP"/>
    <property type="match status" value="1"/>
</dbReference>
<evidence type="ECO:0000256" key="4">
    <source>
        <dbReference type="ARBA" id="ARBA00022833"/>
    </source>
</evidence>
<dbReference type="SMART" id="SM00105">
    <property type="entry name" value="ArfGap"/>
    <property type="match status" value="1"/>
</dbReference>
<reference evidence="9" key="2">
    <citation type="submission" date="2015-01" db="EMBL/GenBank/DDBJ databases">
        <title>Evolutionary Origins and Diversification of the Mycorrhizal Mutualists.</title>
        <authorList>
            <consortium name="DOE Joint Genome Institute"/>
            <consortium name="Mycorrhizal Genomics Consortium"/>
            <person name="Kohler A."/>
            <person name="Kuo A."/>
            <person name="Nagy L.G."/>
            <person name="Floudas D."/>
            <person name="Copeland A."/>
            <person name="Barry K.W."/>
            <person name="Cichocki N."/>
            <person name="Veneault-Fourrey C."/>
            <person name="LaButti K."/>
            <person name="Lindquist E.A."/>
            <person name="Lipzen A."/>
            <person name="Lundell T."/>
            <person name="Morin E."/>
            <person name="Murat C."/>
            <person name="Riley R."/>
            <person name="Ohm R."/>
            <person name="Sun H."/>
            <person name="Tunlid A."/>
            <person name="Henrissat B."/>
            <person name="Grigoriev I.V."/>
            <person name="Hibbett D.S."/>
            <person name="Martin F."/>
        </authorList>
    </citation>
    <scope>NUCLEOTIDE SEQUENCE [LARGE SCALE GENOMIC DNA]</scope>
    <source>
        <strain evidence="9">LaAM-08-1</strain>
    </source>
</reference>
<feature type="compositionally biased region" description="Low complexity" evidence="6">
    <location>
        <begin position="435"/>
        <end position="457"/>
    </location>
</feature>
<dbReference type="PRINTS" id="PR00405">
    <property type="entry name" value="REVINTRACTNG"/>
</dbReference>
<dbReference type="GO" id="GO:0005737">
    <property type="term" value="C:cytoplasm"/>
    <property type="evidence" value="ECO:0007669"/>
    <property type="project" value="TreeGrafter"/>
</dbReference>
<dbReference type="FunFam" id="1.10.220.150:FF:000009">
    <property type="entry name" value="stromal membrane-associated protein 1 isoform X1"/>
    <property type="match status" value="1"/>
</dbReference>
<keyword evidence="1" id="KW-0343">GTPase activation</keyword>
<reference evidence="8 9" key="1">
    <citation type="submission" date="2014-04" db="EMBL/GenBank/DDBJ databases">
        <authorList>
            <consortium name="DOE Joint Genome Institute"/>
            <person name="Kuo A."/>
            <person name="Kohler A."/>
            <person name="Nagy L.G."/>
            <person name="Floudas D."/>
            <person name="Copeland A."/>
            <person name="Barry K.W."/>
            <person name="Cichocki N."/>
            <person name="Veneault-Fourrey C."/>
            <person name="LaButti K."/>
            <person name="Lindquist E.A."/>
            <person name="Lipzen A."/>
            <person name="Lundell T."/>
            <person name="Morin E."/>
            <person name="Murat C."/>
            <person name="Sun H."/>
            <person name="Tunlid A."/>
            <person name="Henrissat B."/>
            <person name="Grigoriev I.V."/>
            <person name="Hibbett D.S."/>
            <person name="Martin F."/>
            <person name="Nordberg H.P."/>
            <person name="Cantor M.N."/>
            <person name="Hua S.X."/>
        </authorList>
    </citation>
    <scope>NUCLEOTIDE SEQUENCE [LARGE SCALE GENOMIC DNA]</scope>
    <source>
        <strain evidence="8 9">LaAM-08-1</strain>
    </source>
</reference>
<proteinExistence type="predicted"/>
<dbReference type="HOGENOM" id="CLU_027009_1_0_1"/>
<dbReference type="Proteomes" id="UP000054477">
    <property type="component" value="Unassembled WGS sequence"/>
</dbReference>
<feature type="compositionally biased region" description="Polar residues" evidence="6">
    <location>
        <begin position="175"/>
        <end position="193"/>
    </location>
</feature>
<evidence type="ECO:0000256" key="6">
    <source>
        <dbReference type="SAM" id="MobiDB-lite"/>
    </source>
</evidence>
<feature type="region of interest" description="Disordered" evidence="6">
    <location>
        <begin position="116"/>
        <end position="143"/>
    </location>
</feature>
<feature type="compositionally biased region" description="Pro residues" evidence="6">
    <location>
        <begin position="425"/>
        <end position="434"/>
    </location>
</feature>
<gene>
    <name evidence="8" type="ORF">K443DRAFT_683590</name>
</gene>
<evidence type="ECO:0000313" key="8">
    <source>
        <dbReference type="EMBL" id="KIJ94611.1"/>
    </source>
</evidence>
<dbReference type="InterPro" id="IPR037278">
    <property type="entry name" value="ARFGAP/RecO"/>
</dbReference>
<feature type="compositionally biased region" description="Polar residues" evidence="6">
    <location>
        <begin position="28"/>
        <end position="39"/>
    </location>
</feature>
<organism evidence="8 9">
    <name type="scientific">Laccaria amethystina LaAM-08-1</name>
    <dbReference type="NCBI Taxonomy" id="1095629"/>
    <lineage>
        <taxon>Eukaryota</taxon>
        <taxon>Fungi</taxon>
        <taxon>Dikarya</taxon>
        <taxon>Basidiomycota</taxon>
        <taxon>Agaricomycotina</taxon>
        <taxon>Agaricomycetes</taxon>
        <taxon>Agaricomycetidae</taxon>
        <taxon>Agaricales</taxon>
        <taxon>Agaricineae</taxon>
        <taxon>Hydnangiaceae</taxon>
        <taxon>Laccaria</taxon>
    </lineage>
</organism>
<keyword evidence="2" id="KW-0479">Metal-binding</keyword>
<dbReference type="OrthoDB" id="10266696at2759"/>
<dbReference type="CDD" id="cd08204">
    <property type="entry name" value="ArfGap"/>
    <property type="match status" value="1"/>
</dbReference>
<feature type="region of interest" description="Disordered" evidence="6">
    <location>
        <begin position="207"/>
        <end position="260"/>
    </location>
</feature>
<dbReference type="AlphaFoldDB" id="A0A0C9XA98"/>
<dbReference type="Pfam" id="PF01412">
    <property type="entry name" value="ArfGap"/>
    <property type="match status" value="1"/>
</dbReference>
<name>A0A0C9XA98_9AGAR</name>